<gene>
    <name evidence="1" type="ORF">L2E82_44598</name>
</gene>
<dbReference type="Proteomes" id="UP001055811">
    <property type="component" value="Linkage Group LG08"/>
</dbReference>
<evidence type="ECO:0000313" key="1">
    <source>
        <dbReference type="EMBL" id="KAI3699987.1"/>
    </source>
</evidence>
<reference evidence="2" key="1">
    <citation type="journal article" date="2022" name="Mol. Ecol. Resour.">
        <title>The genomes of chicory, endive, great burdock and yacon provide insights into Asteraceae palaeo-polyploidization history and plant inulin production.</title>
        <authorList>
            <person name="Fan W."/>
            <person name="Wang S."/>
            <person name="Wang H."/>
            <person name="Wang A."/>
            <person name="Jiang F."/>
            <person name="Liu H."/>
            <person name="Zhao H."/>
            <person name="Xu D."/>
            <person name="Zhang Y."/>
        </authorList>
    </citation>
    <scope>NUCLEOTIDE SEQUENCE [LARGE SCALE GENOMIC DNA]</scope>
    <source>
        <strain evidence="2">cv. Punajuju</strain>
    </source>
</reference>
<protein>
    <submittedName>
        <fullName evidence="1">Uncharacterized protein</fullName>
    </submittedName>
</protein>
<proteinExistence type="predicted"/>
<evidence type="ECO:0000313" key="2">
    <source>
        <dbReference type="Proteomes" id="UP001055811"/>
    </source>
</evidence>
<reference evidence="1 2" key="2">
    <citation type="journal article" date="2022" name="Mol. Ecol. Resour.">
        <title>The genomes of chicory, endive, great burdock and yacon provide insights into Asteraceae paleo-polyploidization history and plant inulin production.</title>
        <authorList>
            <person name="Fan W."/>
            <person name="Wang S."/>
            <person name="Wang H."/>
            <person name="Wang A."/>
            <person name="Jiang F."/>
            <person name="Liu H."/>
            <person name="Zhao H."/>
            <person name="Xu D."/>
            <person name="Zhang Y."/>
        </authorList>
    </citation>
    <scope>NUCLEOTIDE SEQUENCE [LARGE SCALE GENOMIC DNA]</scope>
    <source>
        <strain evidence="2">cv. Punajuju</strain>
        <tissue evidence="1">Leaves</tissue>
    </source>
</reference>
<sequence>MGRSPTSSLNLMSTSDQFGKIPQRRLNPHTSRRRPKTDDIITPDDVASSDNNISSGEASPSDDTHLTGSLCSTPLTSDGDSSRAPTELDVPVTTRIESPTFAPPLITATTHHLMSSLTPHSPPENPAPLMVD</sequence>
<dbReference type="EMBL" id="CM042016">
    <property type="protein sequence ID" value="KAI3699987.1"/>
    <property type="molecule type" value="Genomic_DNA"/>
</dbReference>
<name>A0ACB8ZR04_CICIN</name>
<keyword evidence="2" id="KW-1185">Reference proteome</keyword>
<organism evidence="1 2">
    <name type="scientific">Cichorium intybus</name>
    <name type="common">Chicory</name>
    <dbReference type="NCBI Taxonomy" id="13427"/>
    <lineage>
        <taxon>Eukaryota</taxon>
        <taxon>Viridiplantae</taxon>
        <taxon>Streptophyta</taxon>
        <taxon>Embryophyta</taxon>
        <taxon>Tracheophyta</taxon>
        <taxon>Spermatophyta</taxon>
        <taxon>Magnoliopsida</taxon>
        <taxon>eudicotyledons</taxon>
        <taxon>Gunneridae</taxon>
        <taxon>Pentapetalae</taxon>
        <taxon>asterids</taxon>
        <taxon>campanulids</taxon>
        <taxon>Asterales</taxon>
        <taxon>Asteraceae</taxon>
        <taxon>Cichorioideae</taxon>
        <taxon>Cichorieae</taxon>
        <taxon>Cichoriinae</taxon>
        <taxon>Cichorium</taxon>
    </lineage>
</organism>
<accession>A0ACB8ZR04</accession>
<comment type="caution">
    <text evidence="1">The sequence shown here is derived from an EMBL/GenBank/DDBJ whole genome shotgun (WGS) entry which is preliminary data.</text>
</comment>